<dbReference type="AlphaFoldDB" id="A0AA37WF70"/>
<dbReference type="GO" id="GO:0032446">
    <property type="term" value="P:protein modification by small protein conjugation"/>
    <property type="evidence" value="ECO:0007669"/>
    <property type="project" value="TreeGrafter"/>
</dbReference>
<comment type="caution">
    <text evidence="2">The sequence shown here is derived from an EMBL/GenBank/DDBJ whole genome shotgun (WGS) entry which is preliminary data.</text>
</comment>
<sequence>MGDKPKKSQKLKLENTGGQKEHWDDTFRLMSWWDADRVKDAKVMVVGAGALGNEVLKNLALMNVGSIFIVDFDTIEYANLCRSVLFRTEDINKNRFKCEIAGDRIKDINPNVKVQTINGDIMIDVGLGVMRRMDVIIGCLDNRIARLFINRYAYKVGKVWIDGAIENLSGQLNVYKNGKSCYECALTNVDWENIRFKMGCADIAQRNSTQGRVPTTPISSSIIAAMQVQEAIKVIHGNEKQSMAGEQFKYDGMNNWIIQFQSEPVREECDSHYEIKEEELTHAKELRSDMKIGDCLTWLEKHFDDKEISIQLNYKIILEIASMNSEISHDIVIPEPHFSDHMQTPYQKEPGEPIGITKYVDMIDKDFPNLEMTLKEVGIPPLHILTVETSEDTYFVELTGDESFLNFK</sequence>
<dbReference type="GO" id="GO:0005737">
    <property type="term" value="C:cytoplasm"/>
    <property type="evidence" value="ECO:0007669"/>
    <property type="project" value="TreeGrafter"/>
</dbReference>
<evidence type="ECO:0000313" key="3">
    <source>
        <dbReference type="Proteomes" id="UP001156666"/>
    </source>
</evidence>
<evidence type="ECO:0000313" key="2">
    <source>
        <dbReference type="EMBL" id="GLR16680.1"/>
    </source>
</evidence>
<dbReference type="InterPro" id="IPR045886">
    <property type="entry name" value="ThiF/MoeB/HesA"/>
</dbReference>
<reference evidence="2" key="1">
    <citation type="journal article" date="2014" name="Int. J. Syst. Evol. Microbiol.">
        <title>Complete genome sequence of Corynebacterium casei LMG S-19264T (=DSM 44701T), isolated from a smear-ripened cheese.</title>
        <authorList>
            <consortium name="US DOE Joint Genome Institute (JGI-PGF)"/>
            <person name="Walter F."/>
            <person name="Albersmeier A."/>
            <person name="Kalinowski J."/>
            <person name="Ruckert C."/>
        </authorList>
    </citation>
    <scope>NUCLEOTIDE SEQUENCE</scope>
    <source>
        <strain evidence="2">NBRC 108769</strain>
    </source>
</reference>
<organism evidence="2 3">
    <name type="scientific">Portibacter lacus</name>
    <dbReference type="NCBI Taxonomy" id="1099794"/>
    <lineage>
        <taxon>Bacteria</taxon>
        <taxon>Pseudomonadati</taxon>
        <taxon>Bacteroidota</taxon>
        <taxon>Saprospiria</taxon>
        <taxon>Saprospirales</taxon>
        <taxon>Haliscomenobacteraceae</taxon>
        <taxon>Portibacter</taxon>
    </lineage>
</organism>
<dbReference type="InterPro" id="IPR035985">
    <property type="entry name" value="Ubiquitin-activating_enz"/>
</dbReference>
<protein>
    <recommendedName>
        <fullName evidence="1">THIF-type NAD/FAD binding fold domain-containing protein</fullName>
    </recommendedName>
</protein>
<dbReference type="GO" id="GO:0004792">
    <property type="term" value="F:thiosulfate-cyanide sulfurtransferase activity"/>
    <property type="evidence" value="ECO:0007669"/>
    <property type="project" value="TreeGrafter"/>
</dbReference>
<gene>
    <name evidence="2" type="ORF">GCM10007940_12950</name>
</gene>
<dbReference type="GO" id="GO:0008641">
    <property type="term" value="F:ubiquitin-like modifier activating enzyme activity"/>
    <property type="evidence" value="ECO:0007669"/>
    <property type="project" value="InterPro"/>
</dbReference>
<dbReference type="PANTHER" id="PTHR10953:SF102">
    <property type="entry name" value="ADENYLYLTRANSFERASE AND SULFURTRANSFERASE MOCS3"/>
    <property type="match status" value="1"/>
</dbReference>
<dbReference type="PANTHER" id="PTHR10953">
    <property type="entry name" value="UBIQUITIN-ACTIVATING ENZYME E1"/>
    <property type="match status" value="1"/>
</dbReference>
<evidence type="ECO:0000259" key="1">
    <source>
        <dbReference type="Pfam" id="PF00899"/>
    </source>
</evidence>
<dbReference type="EMBL" id="BSOH01000007">
    <property type="protein sequence ID" value="GLR16680.1"/>
    <property type="molecule type" value="Genomic_DNA"/>
</dbReference>
<dbReference type="Pfam" id="PF00899">
    <property type="entry name" value="ThiF"/>
    <property type="match status" value="1"/>
</dbReference>
<keyword evidence="3" id="KW-1185">Reference proteome</keyword>
<dbReference type="GO" id="GO:0016779">
    <property type="term" value="F:nucleotidyltransferase activity"/>
    <property type="evidence" value="ECO:0007669"/>
    <property type="project" value="TreeGrafter"/>
</dbReference>
<feature type="domain" description="THIF-type NAD/FAD binding fold" evidence="1">
    <location>
        <begin position="35"/>
        <end position="269"/>
    </location>
</feature>
<proteinExistence type="predicted"/>
<accession>A0AA37WF70</accession>
<dbReference type="Proteomes" id="UP001156666">
    <property type="component" value="Unassembled WGS sequence"/>
</dbReference>
<dbReference type="RefSeq" id="WP_235291129.1">
    <property type="nucleotide sequence ID" value="NZ_BSOH01000007.1"/>
</dbReference>
<reference evidence="2" key="2">
    <citation type="submission" date="2023-01" db="EMBL/GenBank/DDBJ databases">
        <title>Draft genome sequence of Portibacter lacus strain NBRC 108769.</title>
        <authorList>
            <person name="Sun Q."/>
            <person name="Mori K."/>
        </authorList>
    </citation>
    <scope>NUCLEOTIDE SEQUENCE</scope>
    <source>
        <strain evidence="2">NBRC 108769</strain>
    </source>
</reference>
<dbReference type="SUPFAM" id="SSF69572">
    <property type="entry name" value="Activating enzymes of the ubiquitin-like proteins"/>
    <property type="match status" value="1"/>
</dbReference>
<dbReference type="Gene3D" id="3.40.50.720">
    <property type="entry name" value="NAD(P)-binding Rossmann-like Domain"/>
    <property type="match status" value="1"/>
</dbReference>
<dbReference type="InterPro" id="IPR000594">
    <property type="entry name" value="ThiF_NAD_FAD-bd"/>
</dbReference>
<name>A0AA37WF70_9BACT</name>